<evidence type="ECO:0000256" key="1">
    <source>
        <dbReference type="ARBA" id="ARBA00006739"/>
    </source>
</evidence>
<dbReference type="SUPFAM" id="SSF53448">
    <property type="entry name" value="Nucleotide-diphospho-sugar transferases"/>
    <property type="match status" value="1"/>
</dbReference>
<dbReference type="InterPro" id="IPR029044">
    <property type="entry name" value="Nucleotide-diphossugar_trans"/>
</dbReference>
<feature type="domain" description="Glycosyltransferase 2-like" evidence="2">
    <location>
        <begin position="8"/>
        <end position="139"/>
    </location>
</feature>
<accession>A0ABX6YFA9</accession>
<proteinExistence type="inferred from homology"/>
<dbReference type="RefSeq" id="WP_166991825.1">
    <property type="nucleotide sequence ID" value="NZ_CP061169.1"/>
</dbReference>
<evidence type="ECO:0000259" key="2">
    <source>
        <dbReference type="Pfam" id="PF00535"/>
    </source>
</evidence>
<evidence type="ECO:0000313" key="3">
    <source>
        <dbReference type="EMBL" id="QPZ37464.1"/>
    </source>
</evidence>
<dbReference type="Proteomes" id="UP000662814">
    <property type="component" value="Chromosome"/>
</dbReference>
<sequence>MPRRHVAIVMPAYNEADGLDSFLTEIVTHVSPVVEQLSIVVVNDRSTDETADLLARLGEMMPELIGITSVRNQGHGPTALAAYRAGLELNPDVIMHVDGDGQFLAADFPRLIDAHQQRGADVLHGVRRGRTDPWYRRAITALVGSAVALAVGSRVPDVNTPLRIYRPEALRFLLNLIPRDAIVPHVHFSLAEKRSGMKVAYARVRSIPRRGDSAHGTMWGPQRSTPVLPPKRLRSFIAAAAREVWTVSLHPGAPARRGGVFSS</sequence>
<name>A0ABX6YFA9_9MICO</name>
<evidence type="ECO:0000313" key="4">
    <source>
        <dbReference type="Proteomes" id="UP000662814"/>
    </source>
</evidence>
<dbReference type="PANTHER" id="PTHR48090:SF7">
    <property type="entry name" value="RFBJ PROTEIN"/>
    <property type="match status" value="1"/>
</dbReference>
<dbReference type="PANTHER" id="PTHR48090">
    <property type="entry name" value="UNDECAPRENYL-PHOSPHATE 4-DEOXY-4-FORMAMIDO-L-ARABINOSE TRANSFERASE-RELATED"/>
    <property type="match status" value="1"/>
</dbReference>
<keyword evidence="4" id="KW-1185">Reference proteome</keyword>
<dbReference type="InterPro" id="IPR050256">
    <property type="entry name" value="Glycosyltransferase_2"/>
</dbReference>
<reference evidence="3 4" key="1">
    <citation type="submission" date="2020-12" db="EMBL/GenBank/DDBJ databases">
        <title>Microbacterium sp. HY060.</title>
        <authorList>
            <person name="Zhou J."/>
        </authorList>
    </citation>
    <scope>NUCLEOTIDE SEQUENCE [LARGE SCALE GENOMIC DNA]</scope>
    <source>
        <strain evidence="3 4">HY60</strain>
    </source>
</reference>
<gene>
    <name evidence="3" type="ORF">HCR76_11530</name>
</gene>
<dbReference type="Pfam" id="PF00535">
    <property type="entry name" value="Glycos_transf_2"/>
    <property type="match status" value="1"/>
</dbReference>
<organism evidence="3 4">
    <name type="scientific">Paramicrobacterium chengjingii</name>
    <dbReference type="NCBI Taxonomy" id="2769067"/>
    <lineage>
        <taxon>Bacteria</taxon>
        <taxon>Bacillati</taxon>
        <taxon>Actinomycetota</taxon>
        <taxon>Actinomycetes</taxon>
        <taxon>Micrococcales</taxon>
        <taxon>Microbacteriaceae</taxon>
        <taxon>Paramicrobacterium</taxon>
    </lineage>
</organism>
<comment type="similarity">
    <text evidence="1">Belongs to the glycosyltransferase 2 family.</text>
</comment>
<dbReference type="InterPro" id="IPR001173">
    <property type="entry name" value="Glyco_trans_2-like"/>
</dbReference>
<dbReference type="Gene3D" id="3.90.550.10">
    <property type="entry name" value="Spore Coat Polysaccharide Biosynthesis Protein SpsA, Chain A"/>
    <property type="match status" value="1"/>
</dbReference>
<dbReference type="CDD" id="cd04179">
    <property type="entry name" value="DPM_DPG-synthase_like"/>
    <property type="match status" value="1"/>
</dbReference>
<protein>
    <submittedName>
        <fullName evidence="3">Glycosyltransferase family 2 protein</fullName>
    </submittedName>
</protein>
<dbReference type="EMBL" id="CP061169">
    <property type="protein sequence ID" value="QPZ37464.1"/>
    <property type="molecule type" value="Genomic_DNA"/>
</dbReference>